<dbReference type="EMBL" id="VSRR010140367">
    <property type="protein sequence ID" value="MPD04298.1"/>
    <property type="molecule type" value="Genomic_DNA"/>
</dbReference>
<feature type="domain" description="Alpha-macroglobulin-like TED" evidence="1">
    <location>
        <begin position="9"/>
        <end position="90"/>
    </location>
</feature>
<keyword evidence="3" id="KW-1185">Reference proteome</keyword>
<proteinExistence type="predicted"/>
<evidence type="ECO:0000313" key="3">
    <source>
        <dbReference type="Proteomes" id="UP000324222"/>
    </source>
</evidence>
<dbReference type="AlphaFoldDB" id="A0A5B7KG87"/>
<name>A0A5B7KG87_PORTR</name>
<dbReference type="SUPFAM" id="SSF48239">
    <property type="entry name" value="Terpenoid cyclases/Protein prenyltransferases"/>
    <property type="match status" value="1"/>
</dbReference>
<dbReference type="Pfam" id="PF07678">
    <property type="entry name" value="TED_complement"/>
    <property type="match status" value="1"/>
</dbReference>
<sequence length="93" mass="9947">MLLAAQHEDWENLLYIDPGIIQKSVRFLLQNQMANGGFAELGDVPLDAKLSSQGRSSSVPLTALVSLVLHNSLPVLQGATHSRAVTARAKAAK</sequence>
<dbReference type="GO" id="GO:0005615">
    <property type="term" value="C:extracellular space"/>
    <property type="evidence" value="ECO:0007669"/>
    <property type="project" value="InterPro"/>
</dbReference>
<evidence type="ECO:0000259" key="1">
    <source>
        <dbReference type="Pfam" id="PF07678"/>
    </source>
</evidence>
<accession>A0A5B7KG87</accession>
<reference evidence="2 3" key="1">
    <citation type="submission" date="2019-05" db="EMBL/GenBank/DDBJ databases">
        <title>Another draft genome of Portunus trituberculatus and its Hox gene families provides insights of decapod evolution.</title>
        <authorList>
            <person name="Jeong J.-H."/>
            <person name="Song I."/>
            <person name="Kim S."/>
            <person name="Choi T."/>
            <person name="Kim D."/>
            <person name="Ryu S."/>
            <person name="Kim W."/>
        </authorList>
    </citation>
    <scope>NUCLEOTIDE SEQUENCE [LARGE SCALE GENOMIC DNA]</scope>
    <source>
        <tissue evidence="2">Muscle</tissue>
    </source>
</reference>
<comment type="caution">
    <text evidence="2">The sequence shown here is derived from an EMBL/GenBank/DDBJ whole genome shotgun (WGS) entry which is preliminary data.</text>
</comment>
<organism evidence="2 3">
    <name type="scientific">Portunus trituberculatus</name>
    <name type="common">Swimming crab</name>
    <name type="synonym">Neptunus trituberculatus</name>
    <dbReference type="NCBI Taxonomy" id="210409"/>
    <lineage>
        <taxon>Eukaryota</taxon>
        <taxon>Metazoa</taxon>
        <taxon>Ecdysozoa</taxon>
        <taxon>Arthropoda</taxon>
        <taxon>Crustacea</taxon>
        <taxon>Multicrustacea</taxon>
        <taxon>Malacostraca</taxon>
        <taxon>Eumalacostraca</taxon>
        <taxon>Eucarida</taxon>
        <taxon>Decapoda</taxon>
        <taxon>Pleocyemata</taxon>
        <taxon>Brachyura</taxon>
        <taxon>Eubrachyura</taxon>
        <taxon>Portunoidea</taxon>
        <taxon>Portunidae</taxon>
        <taxon>Portuninae</taxon>
        <taxon>Portunus</taxon>
    </lineage>
</organism>
<protein>
    <recommendedName>
        <fullName evidence="1">Alpha-macroglobulin-like TED domain-containing protein</fullName>
    </recommendedName>
</protein>
<evidence type="ECO:0000313" key="2">
    <source>
        <dbReference type="EMBL" id="MPD04298.1"/>
    </source>
</evidence>
<gene>
    <name evidence="2" type="ORF">E2C01_099977</name>
</gene>
<dbReference type="InterPro" id="IPR011626">
    <property type="entry name" value="Alpha-macroglobulin_TED"/>
</dbReference>
<dbReference type="InterPro" id="IPR008930">
    <property type="entry name" value="Terpenoid_cyclase/PrenylTrfase"/>
</dbReference>
<dbReference type="Proteomes" id="UP000324222">
    <property type="component" value="Unassembled WGS sequence"/>
</dbReference>
<dbReference type="Gene3D" id="1.50.10.20">
    <property type="match status" value="1"/>
</dbReference>
<dbReference type="OrthoDB" id="6359008at2759"/>